<protein>
    <recommendedName>
        <fullName evidence="7">mitogen-activated protein kinase kinase</fullName>
        <ecNumber evidence="7">2.7.12.2</ecNumber>
    </recommendedName>
</protein>
<evidence type="ECO:0000256" key="8">
    <source>
        <dbReference type="SAM" id="Coils"/>
    </source>
</evidence>
<evidence type="ECO:0000256" key="7">
    <source>
        <dbReference type="ARBA" id="ARBA00038999"/>
    </source>
</evidence>
<dbReference type="Proteomes" id="UP000887540">
    <property type="component" value="Unplaced"/>
</dbReference>
<name>A0A914E4A0_9BILA</name>
<evidence type="ECO:0000256" key="1">
    <source>
        <dbReference type="ARBA" id="ARBA00010134"/>
    </source>
</evidence>
<dbReference type="Pfam" id="PF00656">
    <property type="entry name" value="Peptidase_C14"/>
    <property type="match status" value="1"/>
</dbReference>
<dbReference type="Gene3D" id="3.30.200.20">
    <property type="entry name" value="Phosphorylase Kinase, domain 1"/>
    <property type="match status" value="1"/>
</dbReference>
<keyword evidence="4" id="KW-0418">Kinase</keyword>
<reference evidence="12" key="1">
    <citation type="submission" date="2022-11" db="UniProtKB">
        <authorList>
            <consortium name="WormBaseParasite"/>
        </authorList>
    </citation>
    <scope>IDENTIFICATION</scope>
</reference>
<dbReference type="EC" id="2.7.12.2" evidence="7"/>
<dbReference type="PANTHER" id="PTHR48013:SF28">
    <property type="entry name" value="DUAL SPECIFICITY MITOGEN-ACTIVATED PROTEIN KINASE KINASE SEK-1"/>
    <property type="match status" value="1"/>
</dbReference>
<dbReference type="InterPro" id="IPR001309">
    <property type="entry name" value="Pept_C14_p20"/>
</dbReference>
<dbReference type="Gene3D" id="1.10.510.10">
    <property type="entry name" value="Transferase(Phosphotransferase) domain 1"/>
    <property type="match status" value="2"/>
</dbReference>
<dbReference type="SMART" id="SM00220">
    <property type="entry name" value="S_TKc"/>
    <property type="match status" value="1"/>
</dbReference>
<dbReference type="CDD" id="cd14014">
    <property type="entry name" value="STKc_PknB_like"/>
    <property type="match status" value="1"/>
</dbReference>
<evidence type="ECO:0000256" key="3">
    <source>
        <dbReference type="ARBA" id="ARBA00022741"/>
    </source>
</evidence>
<proteinExistence type="inferred from homology"/>
<keyword evidence="8" id="KW-0175">Coiled coil</keyword>
<dbReference type="SMART" id="SM00115">
    <property type="entry name" value="CASc"/>
    <property type="match status" value="1"/>
</dbReference>
<dbReference type="InterPro" id="IPR029030">
    <property type="entry name" value="Caspase-like_dom_sf"/>
</dbReference>
<keyword evidence="11" id="KW-1185">Reference proteome</keyword>
<dbReference type="SUPFAM" id="SSF56112">
    <property type="entry name" value="Protein kinase-like (PK-like)"/>
    <property type="match status" value="2"/>
</dbReference>
<dbReference type="InterPro" id="IPR000719">
    <property type="entry name" value="Prot_kinase_dom"/>
</dbReference>
<dbReference type="GO" id="GO:0004708">
    <property type="term" value="F:MAP kinase kinase activity"/>
    <property type="evidence" value="ECO:0007669"/>
    <property type="project" value="UniProtKB-EC"/>
</dbReference>
<keyword evidence="3" id="KW-0547">Nucleotide-binding</keyword>
<dbReference type="PRINTS" id="PR00376">
    <property type="entry name" value="IL1BCENZYME"/>
</dbReference>
<evidence type="ECO:0000259" key="10">
    <source>
        <dbReference type="PROSITE" id="PS50208"/>
    </source>
</evidence>
<evidence type="ECO:0000313" key="11">
    <source>
        <dbReference type="Proteomes" id="UP000887540"/>
    </source>
</evidence>
<dbReference type="Gene3D" id="3.40.50.1460">
    <property type="match status" value="1"/>
</dbReference>
<dbReference type="GO" id="GO:0005524">
    <property type="term" value="F:ATP binding"/>
    <property type="evidence" value="ECO:0007669"/>
    <property type="project" value="UniProtKB-KW"/>
</dbReference>
<feature type="domain" description="Protein kinase" evidence="9">
    <location>
        <begin position="1"/>
        <end position="146"/>
    </location>
</feature>
<accession>A0A914E4A0</accession>
<keyword evidence="2" id="KW-0808">Transferase</keyword>
<evidence type="ECO:0000256" key="6">
    <source>
        <dbReference type="ARBA" id="ARBA00038035"/>
    </source>
</evidence>
<dbReference type="InterPro" id="IPR011600">
    <property type="entry name" value="Pept_C14_caspase"/>
</dbReference>
<dbReference type="PANTHER" id="PTHR48013">
    <property type="entry name" value="DUAL SPECIFICITY MITOGEN-ACTIVATED PROTEIN KINASE KINASE 5-RELATED"/>
    <property type="match status" value="1"/>
</dbReference>
<dbReference type="SUPFAM" id="SSF52129">
    <property type="entry name" value="Caspase-like"/>
    <property type="match status" value="1"/>
</dbReference>
<dbReference type="Pfam" id="PF00069">
    <property type="entry name" value="Pkinase"/>
    <property type="match status" value="2"/>
</dbReference>
<evidence type="ECO:0000256" key="5">
    <source>
        <dbReference type="ARBA" id="ARBA00022840"/>
    </source>
</evidence>
<dbReference type="PROSITE" id="PS00108">
    <property type="entry name" value="PROTEIN_KINASE_ST"/>
    <property type="match status" value="1"/>
</dbReference>
<dbReference type="WBParaSite" id="ACRNAN_scaffold53.g12534.t1">
    <property type="protein sequence ID" value="ACRNAN_scaffold53.g12534.t1"/>
    <property type="gene ID" value="ACRNAN_scaffold53.g12534"/>
</dbReference>
<feature type="domain" description="Protein kinase" evidence="9">
    <location>
        <begin position="212"/>
        <end position="490"/>
    </location>
</feature>
<comment type="similarity">
    <text evidence="6">Belongs to the protein kinase superfamily. STE Ser/Thr protein kinase family. MAP kinase kinase subfamily.</text>
</comment>
<dbReference type="PROSITE" id="PS50011">
    <property type="entry name" value="PROTEIN_KINASE_DOM"/>
    <property type="match status" value="2"/>
</dbReference>
<dbReference type="GO" id="GO:0006508">
    <property type="term" value="P:proteolysis"/>
    <property type="evidence" value="ECO:0007669"/>
    <property type="project" value="InterPro"/>
</dbReference>
<dbReference type="InterPro" id="IPR008271">
    <property type="entry name" value="Ser/Thr_kinase_AS"/>
</dbReference>
<evidence type="ECO:0000256" key="4">
    <source>
        <dbReference type="ARBA" id="ARBA00022777"/>
    </source>
</evidence>
<evidence type="ECO:0000259" key="9">
    <source>
        <dbReference type="PROSITE" id="PS50011"/>
    </source>
</evidence>
<feature type="domain" description="Caspase family p20" evidence="10">
    <location>
        <begin position="615"/>
        <end position="742"/>
    </location>
</feature>
<dbReference type="InterPro" id="IPR015917">
    <property type="entry name" value="Pept_C14A"/>
</dbReference>
<evidence type="ECO:0000313" key="12">
    <source>
        <dbReference type="WBParaSite" id="ACRNAN_scaffold53.g12534.t1"/>
    </source>
</evidence>
<evidence type="ECO:0000256" key="2">
    <source>
        <dbReference type="ARBA" id="ARBA00022679"/>
    </source>
</evidence>
<dbReference type="InterPro" id="IPR011009">
    <property type="entry name" value="Kinase-like_dom_sf"/>
</dbReference>
<sequence length="762" mass="88354">MVKPSNIFFNRVKGEIKLGDYGEARILHDSMSSTFSGTLCYWAPERFLLEYKHDDSTYNIGCNVWSLGITLIEIILGEFPYKDHKGRITENIVLLQKQIGELQTKNLENHLGQMSIADSVKEFIRKCLITSITDRTYDMLIGTEFFQNIQGPYQDAVQNHAEQYEAVKNELEKSAEKKIELSNASKLEPKTSDIDPKKVFEQETFGFNVAKVKGISQIYARRYTEIHKGTYASDGRPIAIKKRFFKSHENPQKKKDRFIYEIQMIKKLEDDSPFIIYIYKYDIQDTEGSLYMELMNMNLKELYLAIHEKEKKFPEQLLGCITISVINALSYCHTKNIIHCDVKPTNVLLNQQGKIKLTDFGSAIDVNEPYDRVGGTMAYWAPDLFAIDKEGSRLDPRRDIWSLGITLAEALLGRLPYLDNEDPVPQGYEIIKYLNKIIDDNYFFDVGFQDESIFYSKFARYNETIIQFLRVCLQFIEKLCLAKLQTTDFYQACPKNNDEIDEITRNYIQSHFQENTQFFRPLVNSTVQPTSSSSTQIAAPLSAATKDENKNANLPIHLQCQRLMLSIRIVFDKFSDFRELLKDKDKFDFYTKKANEFYTQKRFDNIQVYSHFSKPKGLAIIINEIEWTPKPEKRRNGSEKDAEKLEILFRELGYKIYQQKTLENLSKQEMLDHLEAFATDVRHKDGSSCIVVIMAHGNEDVVCDTRGNRILISHEIKPLFNGKNAKDLVGKPKLFIYQSCRGGLFDSPKLKVPVYRNSRRWG</sequence>
<organism evidence="11 12">
    <name type="scientific">Acrobeloides nanus</name>
    <dbReference type="NCBI Taxonomy" id="290746"/>
    <lineage>
        <taxon>Eukaryota</taxon>
        <taxon>Metazoa</taxon>
        <taxon>Ecdysozoa</taxon>
        <taxon>Nematoda</taxon>
        <taxon>Chromadorea</taxon>
        <taxon>Rhabditida</taxon>
        <taxon>Tylenchina</taxon>
        <taxon>Cephalobomorpha</taxon>
        <taxon>Cephaloboidea</taxon>
        <taxon>Cephalobidae</taxon>
        <taxon>Acrobeloides</taxon>
    </lineage>
</organism>
<dbReference type="AlphaFoldDB" id="A0A914E4A0"/>
<dbReference type="PROSITE" id="PS50208">
    <property type="entry name" value="CASPASE_P20"/>
    <property type="match status" value="1"/>
</dbReference>
<dbReference type="GO" id="GO:0004197">
    <property type="term" value="F:cysteine-type endopeptidase activity"/>
    <property type="evidence" value="ECO:0007669"/>
    <property type="project" value="InterPro"/>
</dbReference>
<comment type="similarity">
    <text evidence="1">Belongs to the peptidase C14A family.</text>
</comment>
<feature type="coiled-coil region" evidence="8">
    <location>
        <begin position="154"/>
        <end position="184"/>
    </location>
</feature>
<keyword evidence="5" id="KW-0067">ATP-binding</keyword>